<dbReference type="PROSITE" id="PS50076">
    <property type="entry name" value="DNAJ_2"/>
    <property type="match status" value="1"/>
</dbReference>
<name>A0A3G4ZU85_9VIRU</name>
<protein>
    <submittedName>
        <fullName evidence="3">DnaJ domain protein</fullName>
    </submittedName>
</protein>
<feature type="domain" description="J" evidence="2">
    <location>
        <begin position="5"/>
        <end position="67"/>
    </location>
</feature>
<proteinExistence type="predicted"/>
<dbReference type="SUPFAM" id="SSF46565">
    <property type="entry name" value="Chaperone J-domain"/>
    <property type="match status" value="1"/>
</dbReference>
<dbReference type="SMART" id="SM00271">
    <property type="entry name" value="DnaJ"/>
    <property type="match status" value="1"/>
</dbReference>
<dbReference type="CDD" id="cd06257">
    <property type="entry name" value="DnaJ"/>
    <property type="match status" value="1"/>
</dbReference>
<organism evidence="3">
    <name type="scientific">Barrevirus sp</name>
    <dbReference type="NCBI Taxonomy" id="2487763"/>
    <lineage>
        <taxon>Viruses</taxon>
        <taxon>Varidnaviria</taxon>
        <taxon>Bamfordvirae</taxon>
        <taxon>Nucleocytoviricota</taxon>
        <taxon>Megaviricetes</taxon>
        <taxon>Imitervirales</taxon>
        <taxon>Mimiviridae</taxon>
        <taxon>Klosneuvirinae</taxon>
    </lineage>
</organism>
<dbReference type="Gene3D" id="1.10.287.110">
    <property type="entry name" value="DnaJ domain"/>
    <property type="match status" value="1"/>
</dbReference>
<dbReference type="InterPro" id="IPR001623">
    <property type="entry name" value="DnaJ_domain"/>
</dbReference>
<dbReference type="PANTHER" id="PTHR43096:SF52">
    <property type="entry name" value="DNAJ HOMOLOG 1, MITOCHONDRIAL-RELATED"/>
    <property type="match status" value="1"/>
</dbReference>
<sequence>MSTVNLYDVLDVAQDCEVKEIKNAYRTLAKKFHPDKATGDAEMFELVTHAYNVLANPKSRKEYDEVYALSKQVDSSHFDLKNKAAAYYEALEKETKKKTPGESKIDFEKAFADMDRKHGLSRDPELIDKLSEKDTKKKLRDMLIAREQDDIENIHDPIFEDGVFDLEKFNAAFDALHKGNTDLIQHSGAPSAWNSVDGFGSHFGNIDNYEALYQDEPTIGSSQYGSVKFDQGSKSKKRLTKDDVSKLSAPEYTKGHNYRDKDYNKSLEERMKEYEAETKKLEDREVKDFNTDPNCGGYGIFDGLGLSNASMIQWDDDEDIKTRYNRLLDMRKNDADLK</sequence>
<dbReference type="GO" id="GO:0051082">
    <property type="term" value="F:unfolded protein binding"/>
    <property type="evidence" value="ECO:0007669"/>
    <property type="project" value="TreeGrafter"/>
</dbReference>
<dbReference type="GO" id="GO:0042026">
    <property type="term" value="P:protein refolding"/>
    <property type="evidence" value="ECO:0007669"/>
    <property type="project" value="TreeGrafter"/>
</dbReference>
<dbReference type="PANTHER" id="PTHR43096">
    <property type="entry name" value="DNAJ HOMOLOG 1, MITOCHONDRIAL-RELATED"/>
    <property type="match status" value="1"/>
</dbReference>
<reference evidence="3" key="1">
    <citation type="submission" date="2018-10" db="EMBL/GenBank/DDBJ databases">
        <title>Hidden diversity of soil giant viruses.</title>
        <authorList>
            <person name="Schulz F."/>
            <person name="Alteio L."/>
            <person name="Goudeau D."/>
            <person name="Ryan E.M."/>
            <person name="Malmstrom R.R."/>
            <person name="Blanchard J."/>
            <person name="Woyke T."/>
        </authorList>
    </citation>
    <scope>NUCLEOTIDE SEQUENCE</scope>
    <source>
        <strain evidence="3">BAV1</strain>
    </source>
</reference>
<dbReference type="PRINTS" id="PR00625">
    <property type="entry name" value="JDOMAIN"/>
</dbReference>
<evidence type="ECO:0000256" key="1">
    <source>
        <dbReference type="ARBA" id="ARBA00023186"/>
    </source>
</evidence>
<dbReference type="PROSITE" id="PS00636">
    <property type="entry name" value="DNAJ_1"/>
    <property type="match status" value="1"/>
</dbReference>
<gene>
    <name evidence="3" type="ORF">Barrevirus15_1</name>
</gene>
<keyword evidence="1" id="KW-0143">Chaperone</keyword>
<dbReference type="Pfam" id="PF00226">
    <property type="entry name" value="DnaJ"/>
    <property type="match status" value="1"/>
</dbReference>
<dbReference type="InterPro" id="IPR036869">
    <property type="entry name" value="J_dom_sf"/>
</dbReference>
<dbReference type="EMBL" id="MK072012">
    <property type="protein sequence ID" value="AYV77153.1"/>
    <property type="molecule type" value="Genomic_DNA"/>
</dbReference>
<dbReference type="InterPro" id="IPR018253">
    <property type="entry name" value="DnaJ_domain_CS"/>
</dbReference>
<evidence type="ECO:0000313" key="3">
    <source>
        <dbReference type="EMBL" id="AYV77153.1"/>
    </source>
</evidence>
<accession>A0A3G4ZU85</accession>
<evidence type="ECO:0000259" key="2">
    <source>
        <dbReference type="PROSITE" id="PS50076"/>
    </source>
</evidence>